<dbReference type="InterPro" id="IPR001977">
    <property type="entry name" value="Depp_CoAkinase"/>
</dbReference>
<keyword evidence="5 7" id="KW-0418">Kinase</keyword>
<dbReference type="PANTHER" id="PTHR10695:SF46">
    <property type="entry name" value="BIFUNCTIONAL COENZYME A SYNTHASE-RELATED"/>
    <property type="match status" value="1"/>
</dbReference>
<dbReference type="GO" id="GO:0004140">
    <property type="term" value="F:dephospho-CoA kinase activity"/>
    <property type="evidence" value="ECO:0007669"/>
    <property type="project" value="UniProtKB-EC"/>
</dbReference>
<evidence type="ECO:0000256" key="5">
    <source>
        <dbReference type="HAMAP-Rule" id="MF_00376"/>
    </source>
</evidence>
<dbReference type="CDD" id="cd02022">
    <property type="entry name" value="DPCK"/>
    <property type="match status" value="1"/>
</dbReference>
<keyword evidence="8" id="KW-1185">Reference proteome</keyword>
<dbReference type="EC" id="2.7.1.24" evidence="5 6"/>
<organism evidence="7 8">
    <name type="scientific">Microcosmobacter mediterraneus</name>
    <dbReference type="NCBI Taxonomy" id="3075607"/>
    <lineage>
        <taxon>Bacteria</taxon>
        <taxon>Pseudomonadati</taxon>
        <taxon>Bacteroidota</taxon>
        <taxon>Flavobacteriia</taxon>
        <taxon>Flavobacteriales</taxon>
        <taxon>Flavobacteriaceae</taxon>
        <taxon>Microcosmobacter</taxon>
    </lineage>
</organism>
<comment type="catalytic activity">
    <reaction evidence="5">
        <text>3'-dephospho-CoA + ATP = ADP + CoA + H(+)</text>
        <dbReference type="Rhea" id="RHEA:18245"/>
        <dbReference type="ChEBI" id="CHEBI:15378"/>
        <dbReference type="ChEBI" id="CHEBI:30616"/>
        <dbReference type="ChEBI" id="CHEBI:57287"/>
        <dbReference type="ChEBI" id="CHEBI:57328"/>
        <dbReference type="ChEBI" id="CHEBI:456216"/>
        <dbReference type="EC" id="2.7.1.24"/>
    </reaction>
</comment>
<feature type="binding site" evidence="5">
    <location>
        <begin position="11"/>
        <end position="16"/>
    </location>
    <ligand>
        <name>ATP</name>
        <dbReference type="ChEBI" id="CHEBI:30616"/>
    </ligand>
</feature>
<accession>A0ABU2YHP4</accession>
<dbReference type="Gene3D" id="3.40.50.300">
    <property type="entry name" value="P-loop containing nucleotide triphosphate hydrolases"/>
    <property type="match status" value="1"/>
</dbReference>
<evidence type="ECO:0000313" key="8">
    <source>
        <dbReference type="Proteomes" id="UP001259492"/>
    </source>
</evidence>
<reference evidence="7 8" key="1">
    <citation type="submission" date="2023-09" db="EMBL/GenBank/DDBJ databases">
        <authorList>
            <person name="Rey-Velasco X."/>
        </authorList>
    </citation>
    <scope>NUCLEOTIDE SEQUENCE [LARGE SCALE GENOMIC DNA]</scope>
    <source>
        <strain evidence="7 8">W332</strain>
    </source>
</reference>
<dbReference type="PANTHER" id="PTHR10695">
    <property type="entry name" value="DEPHOSPHO-COA KINASE-RELATED"/>
    <property type="match status" value="1"/>
</dbReference>
<comment type="similarity">
    <text evidence="1 5">Belongs to the CoaE family.</text>
</comment>
<dbReference type="HAMAP" id="MF_00376">
    <property type="entry name" value="Dephospho_CoA_kinase"/>
    <property type="match status" value="1"/>
</dbReference>
<dbReference type="SUPFAM" id="SSF52540">
    <property type="entry name" value="P-loop containing nucleoside triphosphate hydrolases"/>
    <property type="match status" value="1"/>
</dbReference>
<evidence type="ECO:0000256" key="1">
    <source>
        <dbReference type="ARBA" id="ARBA00009018"/>
    </source>
</evidence>
<evidence type="ECO:0000256" key="3">
    <source>
        <dbReference type="ARBA" id="ARBA00022840"/>
    </source>
</evidence>
<evidence type="ECO:0000256" key="6">
    <source>
        <dbReference type="NCBIfam" id="TIGR00152"/>
    </source>
</evidence>
<comment type="function">
    <text evidence="5">Catalyzes the phosphorylation of the 3'-hydroxyl group of dephosphocoenzyme A to form coenzyme A.</text>
</comment>
<keyword evidence="3 5" id="KW-0067">ATP-binding</keyword>
<comment type="subcellular location">
    <subcellularLocation>
        <location evidence="5">Cytoplasm</location>
    </subcellularLocation>
</comment>
<evidence type="ECO:0000256" key="2">
    <source>
        <dbReference type="ARBA" id="ARBA00022741"/>
    </source>
</evidence>
<proteinExistence type="inferred from homology"/>
<comment type="pathway">
    <text evidence="5">Cofactor biosynthesis; coenzyme A biosynthesis; CoA from (R)-pantothenate: step 5/5.</text>
</comment>
<comment type="caution">
    <text evidence="7">The sequence shown here is derived from an EMBL/GenBank/DDBJ whole genome shotgun (WGS) entry which is preliminary data.</text>
</comment>
<dbReference type="EMBL" id="JAVRIA010000001">
    <property type="protein sequence ID" value="MDT0557547.1"/>
    <property type="molecule type" value="Genomic_DNA"/>
</dbReference>
<dbReference type="Proteomes" id="UP001259492">
    <property type="component" value="Unassembled WGS sequence"/>
</dbReference>
<dbReference type="RefSeq" id="WP_311426310.1">
    <property type="nucleotide sequence ID" value="NZ_JAVRIA010000001.1"/>
</dbReference>
<sequence>MKIVGLTGGIGSGKTTVAEMFLALEIPIYIADVEAKALMNRSKVIRRKLIQLFGRKAYSKQGLNKAFIASKIFEDKSLLEAMNAIVHPKVGQHFKRWLKKQNAPYVIKEVAIIYEIGAEKEYDVIILVTADKTERITRILSREGMTKSKALAIIKNQLPDEDKMQKADFVINNEDLVETNRQVLKIHRELLNA</sequence>
<dbReference type="InterPro" id="IPR027417">
    <property type="entry name" value="P-loop_NTPase"/>
</dbReference>
<name>A0ABU2YHP4_9FLAO</name>
<protein>
    <recommendedName>
        <fullName evidence="5 6">Dephospho-CoA kinase</fullName>
        <ecNumber evidence="5 6">2.7.1.24</ecNumber>
    </recommendedName>
    <alternativeName>
        <fullName evidence="5">Dephosphocoenzyme A kinase</fullName>
    </alternativeName>
</protein>
<keyword evidence="4 5" id="KW-0173">Coenzyme A biosynthesis</keyword>
<keyword evidence="5 7" id="KW-0808">Transferase</keyword>
<keyword evidence="2 5" id="KW-0547">Nucleotide-binding</keyword>
<keyword evidence="5" id="KW-0963">Cytoplasm</keyword>
<dbReference type="Pfam" id="PF01121">
    <property type="entry name" value="CoaE"/>
    <property type="match status" value="1"/>
</dbReference>
<evidence type="ECO:0000313" key="7">
    <source>
        <dbReference type="EMBL" id="MDT0557547.1"/>
    </source>
</evidence>
<dbReference type="PROSITE" id="PS51219">
    <property type="entry name" value="DPCK"/>
    <property type="match status" value="1"/>
</dbReference>
<evidence type="ECO:0000256" key="4">
    <source>
        <dbReference type="ARBA" id="ARBA00022993"/>
    </source>
</evidence>
<gene>
    <name evidence="5 7" type="primary">coaE</name>
    <name evidence="7" type="ORF">RM697_02730</name>
</gene>
<dbReference type="NCBIfam" id="TIGR00152">
    <property type="entry name" value="dephospho-CoA kinase"/>
    <property type="match status" value="1"/>
</dbReference>